<dbReference type="PROSITE" id="PS50928">
    <property type="entry name" value="ABC_TM1"/>
    <property type="match status" value="1"/>
</dbReference>
<dbReference type="InterPro" id="IPR035906">
    <property type="entry name" value="MetI-like_sf"/>
</dbReference>
<comment type="similarity">
    <text evidence="7">Belongs to the binding-protein-dependent transport system permease family.</text>
</comment>
<feature type="transmembrane region" description="Helical" evidence="7">
    <location>
        <begin position="504"/>
        <end position="525"/>
    </location>
</feature>
<feature type="transmembrane region" description="Helical" evidence="7">
    <location>
        <begin position="408"/>
        <end position="430"/>
    </location>
</feature>
<evidence type="ECO:0000256" key="4">
    <source>
        <dbReference type="ARBA" id="ARBA00022692"/>
    </source>
</evidence>
<feature type="transmembrane region" description="Helical" evidence="7">
    <location>
        <begin position="79"/>
        <end position="99"/>
    </location>
</feature>
<dbReference type="Proteomes" id="UP001054811">
    <property type="component" value="Chromosome"/>
</dbReference>
<feature type="transmembrane region" description="Helical" evidence="7">
    <location>
        <begin position="468"/>
        <end position="492"/>
    </location>
</feature>
<feature type="transmembrane region" description="Helical" evidence="7">
    <location>
        <begin position="20"/>
        <end position="42"/>
    </location>
</feature>
<name>A0ABY5NME8_9MICO</name>
<accession>A0ABY5NME8</accession>
<gene>
    <name evidence="10" type="ORF">L2X98_25890</name>
</gene>
<dbReference type="SUPFAM" id="SSF161098">
    <property type="entry name" value="MetI-like"/>
    <property type="match status" value="2"/>
</dbReference>
<keyword evidence="3" id="KW-1003">Cell membrane</keyword>
<dbReference type="InterPro" id="IPR000515">
    <property type="entry name" value="MetI-like"/>
</dbReference>
<evidence type="ECO:0000259" key="9">
    <source>
        <dbReference type="PROSITE" id="PS50928"/>
    </source>
</evidence>
<evidence type="ECO:0000256" key="6">
    <source>
        <dbReference type="ARBA" id="ARBA00023136"/>
    </source>
</evidence>
<feature type="transmembrane region" description="Helical" evidence="7">
    <location>
        <begin position="289"/>
        <end position="310"/>
    </location>
</feature>
<keyword evidence="6 7" id="KW-0472">Membrane</keyword>
<comment type="subcellular location">
    <subcellularLocation>
        <location evidence="1 7">Cell membrane</location>
        <topology evidence="1 7">Multi-pass membrane protein</topology>
    </subcellularLocation>
</comment>
<feature type="compositionally biased region" description="Basic and acidic residues" evidence="8">
    <location>
        <begin position="201"/>
        <end position="216"/>
    </location>
</feature>
<feature type="transmembrane region" description="Helical" evidence="7">
    <location>
        <begin position="111"/>
        <end position="132"/>
    </location>
</feature>
<keyword evidence="11" id="KW-1185">Reference proteome</keyword>
<dbReference type="PANTHER" id="PTHR30151:SF0">
    <property type="entry name" value="ABC TRANSPORTER PERMEASE PROTEIN MJ0413-RELATED"/>
    <property type="match status" value="1"/>
</dbReference>
<dbReference type="EMBL" id="CP091139">
    <property type="protein sequence ID" value="UUT36366.1"/>
    <property type="molecule type" value="Genomic_DNA"/>
</dbReference>
<feature type="transmembrane region" description="Helical" evidence="7">
    <location>
        <begin position="350"/>
        <end position="371"/>
    </location>
</feature>
<evidence type="ECO:0000256" key="2">
    <source>
        <dbReference type="ARBA" id="ARBA00022448"/>
    </source>
</evidence>
<evidence type="ECO:0000256" key="8">
    <source>
        <dbReference type="SAM" id="MobiDB-lite"/>
    </source>
</evidence>
<keyword evidence="5 7" id="KW-1133">Transmembrane helix</keyword>
<dbReference type="Pfam" id="PF00528">
    <property type="entry name" value="BPD_transp_1"/>
    <property type="match status" value="1"/>
</dbReference>
<sequence length="541" mass="59221">MTVLSRPAPSGPATLLRRMGRGVGALGGVVVVLLLAELVTRLEILPSRFLPPPSVVIVTLVGELGTPEAWWAILDTLRGWAIGLGIAIVIAVPLGLLLGSSELAYRATRPIVEFLRPVPSVALIPLVFLLFGRNLGDGKIFLAAFAAIWPLLIQTIYGVRNVLPTQLDTARSFQIRRRDVALKVVPAQRGAVSGHRHPDRLHRGADPRAHRRDRDQRRRHRRADQPRPRGQRRGCDVRVRGHVRHPRAAAERRVRMAREARAEVASIASEGRVMTTAQREKGRVATRRGGWYVAAEVLLPVLVVLGVLIFTNTAGSFYFPPLQDVLVAFQKNWLFARIPVDLVPSLARLLSGYLIAAVLGVLLGVLLGRVAWLRRQASPIIEFLRAIPPPALLPFTIVAIGVDSSAKVALIAFVCIWPILLNTMDGIAGIEPTMAETARVYHIRASDDLLHVQLRAASPQIFAGMRTALPLAIILMVISEMVASTDGLGYFVLQAQRTFALADMWSGILLLGILGYLLNLVFTLIERGVLAWHRGARAAAR</sequence>
<feature type="domain" description="ABC transmembrane type-1" evidence="9">
    <location>
        <begin position="342"/>
        <end position="526"/>
    </location>
</feature>
<evidence type="ECO:0000313" key="11">
    <source>
        <dbReference type="Proteomes" id="UP001054811"/>
    </source>
</evidence>
<reference evidence="10" key="1">
    <citation type="submission" date="2022-01" db="EMBL/GenBank/DDBJ databases">
        <title>Microbacterium eymi and Microbacterium rhizovicinus sp. nov., isolated from the rhizospheric soil of Elymus tsukushiensis, a plant native to the Dokdo Islands, Republic of Korea.</title>
        <authorList>
            <person name="Hwang Y.J."/>
        </authorList>
    </citation>
    <scope>NUCLEOTIDE SEQUENCE</scope>
    <source>
        <strain evidence="10">KUDC0405</strain>
    </source>
</reference>
<evidence type="ECO:0000256" key="3">
    <source>
        <dbReference type="ARBA" id="ARBA00022475"/>
    </source>
</evidence>
<organism evidence="10 11">
    <name type="scientific">Microbacterium elymi</name>
    <dbReference type="NCBI Taxonomy" id="2909587"/>
    <lineage>
        <taxon>Bacteria</taxon>
        <taxon>Bacillati</taxon>
        <taxon>Actinomycetota</taxon>
        <taxon>Actinomycetes</taxon>
        <taxon>Micrococcales</taxon>
        <taxon>Microbacteriaceae</taxon>
        <taxon>Microbacterium</taxon>
    </lineage>
</organism>
<evidence type="ECO:0000256" key="1">
    <source>
        <dbReference type="ARBA" id="ARBA00004651"/>
    </source>
</evidence>
<dbReference type="PANTHER" id="PTHR30151">
    <property type="entry name" value="ALKANE SULFONATE ABC TRANSPORTER-RELATED, MEMBRANE SUBUNIT"/>
    <property type="match status" value="1"/>
</dbReference>
<feature type="compositionally biased region" description="Basic and acidic residues" evidence="8">
    <location>
        <begin position="223"/>
        <end position="234"/>
    </location>
</feature>
<proteinExistence type="inferred from homology"/>
<feature type="transmembrane region" description="Helical" evidence="7">
    <location>
        <begin position="138"/>
        <end position="159"/>
    </location>
</feature>
<keyword evidence="2 7" id="KW-0813">Transport</keyword>
<protein>
    <submittedName>
        <fullName evidence="10">ABC transporter permease subunit</fullName>
    </submittedName>
</protein>
<evidence type="ECO:0000256" key="5">
    <source>
        <dbReference type="ARBA" id="ARBA00022989"/>
    </source>
</evidence>
<feature type="transmembrane region" description="Helical" evidence="7">
    <location>
        <begin position="383"/>
        <end position="402"/>
    </location>
</feature>
<evidence type="ECO:0000313" key="10">
    <source>
        <dbReference type="EMBL" id="UUT36366.1"/>
    </source>
</evidence>
<feature type="region of interest" description="Disordered" evidence="8">
    <location>
        <begin position="187"/>
        <end position="234"/>
    </location>
</feature>
<evidence type="ECO:0000256" key="7">
    <source>
        <dbReference type="RuleBase" id="RU363032"/>
    </source>
</evidence>
<keyword evidence="4 7" id="KW-0812">Transmembrane</keyword>
<dbReference type="Gene3D" id="1.10.3720.10">
    <property type="entry name" value="MetI-like"/>
    <property type="match status" value="2"/>
</dbReference>